<dbReference type="Proteomes" id="UP000839735">
    <property type="component" value="Unassembled WGS sequence"/>
</dbReference>
<protein>
    <submittedName>
        <fullName evidence="3">DUF1311 domain-containing protein</fullName>
    </submittedName>
</protein>
<comment type="caution">
    <text evidence="3">The sequence shown here is derived from an EMBL/GenBank/DDBJ whole genome shotgun (WGS) entry which is preliminary data.</text>
</comment>
<evidence type="ECO:0000256" key="1">
    <source>
        <dbReference type="SAM" id="SignalP"/>
    </source>
</evidence>
<reference evidence="3" key="1">
    <citation type="submission" date="2018-08" db="EMBL/GenBank/DDBJ databases">
        <authorList>
            <person name="Ashton P.M."/>
            <person name="Dallman T."/>
            <person name="Nair S."/>
            <person name="De Pinna E."/>
            <person name="Peters T."/>
            <person name="Grant K."/>
        </authorList>
    </citation>
    <scope>NUCLEOTIDE SEQUENCE [LARGE SCALE GENOMIC DNA]</scope>
    <source>
        <strain evidence="3">294779</strain>
    </source>
</reference>
<sequence length="124" mass="14555">MKFILSTITLSLVFIFFPVHAVTGDEQSNYNDINESYLKADKELNDLYKSQVQQYKKEGAEFYGQTKSRDVYLKKAQQIWIKMRDASCDYETYESRTGTGFSSIYIQCLLDKTNDRIKYLKINN</sequence>
<dbReference type="Pfam" id="PF07007">
    <property type="entry name" value="LprI"/>
    <property type="match status" value="1"/>
</dbReference>
<proteinExistence type="predicted"/>
<dbReference type="EMBL" id="AAIBIC010000079">
    <property type="protein sequence ID" value="ECC3917558.1"/>
    <property type="molecule type" value="Genomic_DNA"/>
</dbReference>
<name>A0A5Y1YFL1_SALDZ</name>
<organism evidence="3">
    <name type="scientific">Salmonella diarizonae</name>
    <dbReference type="NCBI Taxonomy" id="59204"/>
    <lineage>
        <taxon>Bacteria</taxon>
        <taxon>Pseudomonadati</taxon>
        <taxon>Pseudomonadota</taxon>
        <taxon>Gammaproteobacteria</taxon>
        <taxon>Enterobacterales</taxon>
        <taxon>Enterobacteriaceae</taxon>
        <taxon>Salmonella</taxon>
    </lineage>
</organism>
<feature type="signal peptide" evidence="1">
    <location>
        <begin position="1"/>
        <end position="21"/>
    </location>
</feature>
<dbReference type="InterPro" id="IPR009739">
    <property type="entry name" value="LprI-like_N"/>
</dbReference>
<keyword evidence="1" id="KW-0732">Signal</keyword>
<feature type="chain" id="PRO_5024976531" evidence="1">
    <location>
        <begin position="22"/>
        <end position="124"/>
    </location>
</feature>
<feature type="domain" description="Lysozyme inhibitor LprI-like N-terminal" evidence="2">
    <location>
        <begin position="31"/>
        <end position="120"/>
    </location>
</feature>
<dbReference type="AlphaFoldDB" id="A0A5Y1YFL1"/>
<dbReference type="Gene3D" id="1.20.1270.180">
    <property type="match status" value="1"/>
</dbReference>
<gene>
    <name evidence="3" type="ORF">CTQ69_27180</name>
</gene>
<accession>A0A5Y1YFL1</accession>
<evidence type="ECO:0000313" key="3">
    <source>
        <dbReference type="EMBL" id="ECC3917558.1"/>
    </source>
</evidence>
<evidence type="ECO:0000259" key="2">
    <source>
        <dbReference type="Pfam" id="PF07007"/>
    </source>
</evidence>
<dbReference type="RefSeq" id="WP_226295721.1">
    <property type="nucleotide sequence ID" value="NZ_JAHQRU010000001.1"/>
</dbReference>